<feature type="compositionally biased region" description="Basic and acidic residues" evidence="1">
    <location>
        <begin position="18"/>
        <end position="29"/>
    </location>
</feature>
<evidence type="ECO:0000313" key="3">
    <source>
        <dbReference type="Proteomes" id="UP001177140"/>
    </source>
</evidence>
<name>A0AA41VZD6_PAPNU</name>
<gene>
    <name evidence="2" type="ORF">MKW94_025840</name>
</gene>
<proteinExistence type="predicted"/>
<accession>A0AA41VZD6</accession>
<comment type="caution">
    <text evidence="2">The sequence shown here is derived from an EMBL/GenBank/DDBJ whole genome shotgun (WGS) entry which is preliminary data.</text>
</comment>
<dbReference type="AlphaFoldDB" id="A0AA41VZD6"/>
<evidence type="ECO:0000313" key="2">
    <source>
        <dbReference type="EMBL" id="MCL7050029.1"/>
    </source>
</evidence>
<keyword evidence="3" id="KW-1185">Reference proteome</keyword>
<reference evidence="2" key="1">
    <citation type="submission" date="2022-03" db="EMBL/GenBank/DDBJ databases">
        <title>A functionally conserved STORR gene fusion in Papaver species that diverged 16.8 million years ago.</title>
        <authorList>
            <person name="Catania T."/>
        </authorList>
    </citation>
    <scope>NUCLEOTIDE SEQUENCE</scope>
    <source>
        <strain evidence="2">S-191538</strain>
    </source>
</reference>
<feature type="non-terminal residue" evidence="2">
    <location>
        <position position="1"/>
    </location>
</feature>
<dbReference type="EMBL" id="JAJJMA010322824">
    <property type="protein sequence ID" value="MCL7050029.1"/>
    <property type="molecule type" value="Genomic_DNA"/>
</dbReference>
<sequence length="59" mass="6456">LTGTQLNNLCVSDEDVCEAPRTETQRSSDQELSDARISLSDNQAQRSLDSADFLGKIGR</sequence>
<feature type="region of interest" description="Disordered" evidence="1">
    <location>
        <begin position="18"/>
        <end position="43"/>
    </location>
</feature>
<dbReference type="Proteomes" id="UP001177140">
    <property type="component" value="Unassembled WGS sequence"/>
</dbReference>
<organism evidence="2 3">
    <name type="scientific">Papaver nudicaule</name>
    <name type="common">Iceland poppy</name>
    <dbReference type="NCBI Taxonomy" id="74823"/>
    <lineage>
        <taxon>Eukaryota</taxon>
        <taxon>Viridiplantae</taxon>
        <taxon>Streptophyta</taxon>
        <taxon>Embryophyta</taxon>
        <taxon>Tracheophyta</taxon>
        <taxon>Spermatophyta</taxon>
        <taxon>Magnoliopsida</taxon>
        <taxon>Ranunculales</taxon>
        <taxon>Papaveraceae</taxon>
        <taxon>Papaveroideae</taxon>
        <taxon>Papaver</taxon>
    </lineage>
</organism>
<protein>
    <submittedName>
        <fullName evidence="2">Uncharacterized protein</fullName>
    </submittedName>
</protein>
<evidence type="ECO:0000256" key="1">
    <source>
        <dbReference type="SAM" id="MobiDB-lite"/>
    </source>
</evidence>